<protein>
    <submittedName>
        <fullName evidence="1">Uncharacterized protein</fullName>
    </submittedName>
</protein>
<proteinExistence type="predicted"/>
<comment type="caution">
    <text evidence="1">The sequence shown here is derived from an EMBL/GenBank/DDBJ whole genome shotgun (WGS) entry which is preliminary data.</text>
</comment>
<dbReference type="Proteomes" id="UP001595191">
    <property type="component" value="Unassembled WGS sequence"/>
</dbReference>
<keyword evidence="2" id="KW-1185">Reference proteome</keyword>
<organism evidence="1 2">
    <name type="scientific">Meishania litoralis</name>
    <dbReference type="NCBI Taxonomy" id="3434685"/>
    <lineage>
        <taxon>Bacteria</taxon>
        <taxon>Pseudomonadati</taxon>
        <taxon>Bacteroidota</taxon>
        <taxon>Flavobacteriia</taxon>
        <taxon>Flavobacteriales</taxon>
        <taxon>Flavobacteriaceae</taxon>
        <taxon>Meishania</taxon>
    </lineage>
</organism>
<dbReference type="EMBL" id="JBHFPV010000007">
    <property type="protein sequence ID" value="MFH6605131.1"/>
    <property type="molecule type" value="Genomic_DNA"/>
</dbReference>
<gene>
    <name evidence="1" type="ORF">ACEZ3G_16720</name>
</gene>
<evidence type="ECO:0000313" key="1">
    <source>
        <dbReference type="EMBL" id="MFH6605131.1"/>
    </source>
</evidence>
<sequence length="187" mass="21844">MKKILLTLIILISLTACESKKSNSTEKNVAESETLIFDSETELTELEKEEKLRTKINDQYLAELSKCSQNVDAVTDFNGKTEFWRICETDNGKRIIQIDSHEETVLYEEVYYEQNGELIYAEESIKYMPINHYTLQPWTCQFYAENGKLVSLMSLGHGKTEDDEWNPEIIFEMHKNRIAELNKIENE</sequence>
<accession>A0ACC7LPK4</accession>
<evidence type="ECO:0000313" key="2">
    <source>
        <dbReference type="Proteomes" id="UP001595191"/>
    </source>
</evidence>
<name>A0ACC7LPK4_9FLAO</name>
<reference evidence="1" key="1">
    <citation type="submission" date="2024-09" db="EMBL/GenBank/DDBJ databases">
        <authorList>
            <person name="Liu J."/>
        </authorList>
    </citation>
    <scope>NUCLEOTIDE SEQUENCE</scope>
    <source>
        <strain evidence="1">NBU2967</strain>
    </source>
</reference>